<dbReference type="AlphaFoldDB" id="A0A4Z2D8K4"/>
<gene>
    <name evidence="1" type="ORF">EWB00_003465</name>
</gene>
<protein>
    <submittedName>
        <fullName evidence="1">Ubiquitin-associated and SH3 domain-containing protein</fullName>
    </submittedName>
</protein>
<dbReference type="Gene3D" id="3.40.50.1240">
    <property type="entry name" value="Phosphoglycerate mutase-like"/>
    <property type="match status" value="1"/>
</dbReference>
<dbReference type="InterPro" id="IPR029033">
    <property type="entry name" value="His_PPase_superfam"/>
</dbReference>
<organism evidence="1 2">
    <name type="scientific">Schistosoma japonicum</name>
    <name type="common">Blood fluke</name>
    <dbReference type="NCBI Taxonomy" id="6182"/>
    <lineage>
        <taxon>Eukaryota</taxon>
        <taxon>Metazoa</taxon>
        <taxon>Spiralia</taxon>
        <taxon>Lophotrochozoa</taxon>
        <taxon>Platyhelminthes</taxon>
        <taxon>Trematoda</taxon>
        <taxon>Digenea</taxon>
        <taxon>Strigeidida</taxon>
        <taxon>Schistosomatoidea</taxon>
        <taxon>Schistosomatidae</taxon>
        <taxon>Schistosoma</taxon>
    </lineage>
</organism>
<dbReference type="SUPFAM" id="SSF53254">
    <property type="entry name" value="Phosphoglycerate mutase-like"/>
    <property type="match status" value="1"/>
</dbReference>
<dbReference type="STRING" id="6182.A0A4Z2D8K4"/>
<reference evidence="1 2" key="1">
    <citation type="submission" date="2019-03" db="EMBL/GenBank/DDBJ databases">
        <title>An improved genome assembly of the fluke Schistosoma japonicum.</title>
        <authorList>
            <person name="Hu W."/>
            <person name="Luo F."/>
            <person name="Yin M."/>
            <person name="Mo X."/>
            <person name="Sun C."/>
            <person name="Wu Q."/>
            <person name="Zhu B."/>
            <person name="Xiang M."/>
            <person name="Wang J."/>
            <person name="Wang Y."/>
            <person name="Zhang T."/>
            <person name="Xu B."/>
            <person name="Zheng H."/>
            <person name="Feng Z."/>
        </authorList>
    </citation>
    <scope>NUCLEOTIDE SEQUENCE [LARGE SCALE GENOMIC DNA]</scope>
    <source>
        <strain evidence="1">HuSjv2</strain>
        <tissue evidence="1">Worms</tissue>
    </source>
</reference>
<dbReference type="OrthoDB" id="414418at2759"/>
<name>A0A4Z2D8K4_SCHJA</name>
<proteinExistence type="predicted"/>
<dbReference type="Proteomes" id="UP000311919">
    <property type="component" value="Unassembled WGS sequence"/>
</dbReference>
<comment type="caution">
    <text evidence="1">The sequence shown here is derived from an EMBL/GenBank/DDBJ whole genome shotgun (WGS) entry which is preliminary data.</text>
</comment>
<keyword evidence="2" id="KW-1185">Reference proteome</keyword>
<dbReference type="Pfam" id="PF00300">
    <property type="entry name" value="His_Phos_1"/>
    <property type="match status" value="1"/>
</dbReference>
<sequence length="447" mass="51036">MSAGRRVPQSQTWTLHCSVPLNLTSRVRSCVKQNDLVDLNNANYSEEFKKQISQNSSLIAKNISSSCPLLSSCLSTSSEHSSASFSSSSSSSDPEKSKLSVQSTLATINNDSNVYNNTDKHILDNQCNSYFTTYVTTSCQSEFQLTMNNMNNDDELNKSNCKVNNKFTNYQRTIKRRSHNKSRQMYVMRHAERVDISFGHGWITQCFDHKGVYRRYNLNLPPWLPTRSDCLEYILDSPITQVGLFVSAETGRALADAGVYFTACYCSPAFRCVQTACELLRAMGRPDLSIRIEPHLFEWYGWYVGGCIPKMMTIDQLKLAGYNVDTNYTPLSSYNDYDKHESIQGYFDRTAVLIKRILNVHKSKAHASSLDTCTRHLVYHGFRNHLSIDEFQHRTSIVPYCGFLLAQENRRWCLIDPPIPNTCSYGRNADFDWKQLLGPTLCNFKIR</sequence>
<dbReference type="PANTHER" id="PTHR16469">
    <property type="entry name" value="UBIQUITIN-ASSOCIATED AND SH3 DOMAIN-CONTAINING BA-RELATED"/>
    <property type="match status" value="1"/>
</dbReference>
<dbReference type="EMBL" id="SKCS01000212">
    <property type="protein sequence ID" value="TNN12778.1"/>
    <property type="molecule type" value="Genomic_DNA"/>
</dbReference>
<accession>A0A4Z2D8K4</accession>
<dbReference type="PANTHER" id="PTHR16469:SF27">
    <property type="entry name" value="UBIQUITIN-ASSOCIATED AND SH3 DOMAIN-CONTAINING BA-RELATED"/>
    <property type="match status" value="1"/>
</dbReference>
<dbReference type="CDD" id="cd07067">
    <property type="entry name" value="HP_PGM_like"/>
    <property type="match status" value="1"/>
</dbReference>
<dbReference type="InterPro" id="IPR013078">
    <property type="entry name" value="His_Pase_superF_clade-1"/>
</dbReference>
<evidence type="ECO:0000313" key="1">
    <source>
        <dbReference type="EMBL" id="TNN12778.1"/>
    </source>
</evidence>
<dbReference type="InterPro" id="IPR051710">
    <property type="entry name" value="Phosphatase_SH3-domain"/>
</dbReference>
<evidence type="ECO:0000313" key="2">
    <source>
        <dbReference type="Proteomes" id="UP000311919"/>
    </source>
</evidence>